<sequence length="204" mass="21783">MGMGDGLLRFHVREVAADLALAAGALEQAARIIPDRPGVTAARLSEAISLLRHDLDHHIPEIGRIVGASTPGKPAATTEPVDTAAISTELTALAARLRAISVNSELPELSGPISRLWSSVKAALLQLSSLEKSVAQAADDFDADAARRRRDDELLAVPERTLTHKNPRALATCPHCGAALTSDDRTRDGAYCENCRTRWVPSKN</sequence>
<name>A0A428W3N1_AMYBA</name>
<dbReference type="EMBL" id="QHHU01000066">
    <property type="protein sequence ID" value="RSM37691.1"/>
    <property type="molecule type" value="Genomic_DNA"/>
</dbReference>
<reference evidence="1 2" key="1">
    <citation type="submission" date="2018-05" db="EMBL/GenBank/DDBJ databases">
        <title>Evolution of GPA BGCs.</title>
        <authorList>
            <person name="Waglechner N."/>
            <person name="Wright G.D."/>
        </authorList>
    </citation>
    <scope>NUCLEOTIDE SEQUENCE [LARGE SCALE GENOMIC DNA]</scope>
    <source>
        <strain evidence="1 2">DSM 5908</strain>
    </source>
</reference>
<gene>
    <name evidence="1" type="ORF">DMA12_35730</name>
</gene>
<keyword evidence="2" id="KW-1185">Reference proteome</keyword>
<comment type="caution">
    <text evidence="1">The sequence shown here is derived from an EMBL/GenBank/DDBJ whole genome shotgun (WGS) entry which is preliminary data.</text>
</comment>
<accession>A0A428W3N1</accession>
<evidence type="ECO:0000313" key="1">
    <source>
        <dbReference type="EMBL" id="RSM37691.1"/>
    </source>
</evidence>
<proteinExistence type="predicted"/>
<organism evidence="1 2">
    <name type="scientific">Amycolatopsis balhimycina DSM 5908</name>
    <dbReference type="NCBI Taxonomy" id="1081091"/>
    <lineage>
        <taxon>Bacteria</taxon>
        <taxon>Bacillati</taxon>
        <taxon>Actinomycetota</taxon>
        <taxon>Actinomycetes</taxon>
        <taxon>Pseudonocardiales</taxon>
        <taxon>Pseudonocardiaceae</taxon>
        <taxon>Amycolatopsis</taxon>
    </lineage>
</organism>
<evidence type="ECO:0000313" key="2">
    <source>
        <dbReference type="Proteomes" id="UP000286716"/>
    </source>
</evidence>
<protein>
    <submittedName>
        <fullName evidence="1">Uncharacterized protein</fullName>
    </submittedName>
</protein>
<dbReference type="Proteomes" id="UP000286716">
    <property type="component" value="Unassembled WGS sequence"/>
</dbReference>
<dbReference type="AlphaFoldDB" id="A0A428W3N1"/>